<gene>
    <name evidence="5" type="ORF">H7C18_00240</name>
</gene>
<keyword evidence="6" id="KW-1185">Reference proteome</keyword>
<feature type="chain" id="PRO_5039546435" evidence="4">
    <location>
        <begin position="28"/>
        <end position="239"/>
    </location>
</feature>
<dbReference type="InterPro" id="IPR042001">
    <property type="entry name" value="Sortase_F"/>
</dbReference>
<evidence type="ECO:0000256" key="1">
    <source>
        <dbReference type="ARBA" id="ARBA00022801"/>
    </source>
</evidence>
<accession>A0A7X0VSZ0</accession>
<dbReference type="GO" id="GO:0016787">
    <property type="term" value="F:hydrolase activity"/>
    <property type="evidence" value="ECO:0007669"/>
    <property type="project" value="UniProtKB-KW"/>
</dbReference>
<dbReference type="InterPro" id="IPR023365">
    <property type="entry name" value="Sortase_dom-sf"/>
</dbReference>
<feature type="region of interest" description="Disordered" evidence="3">
    <location>
        <begin position="26"/>
        <end position="91"/>
    </location>
</feature>
<name>A0A7X0VSZ0_9BACL</name>
<evidence type="ECO:0000313" key="6">
    <source>
        <dbReference type="Proteomes" id="UP000564644"/>
    </source>
</evidence>
<dbReference type="EMBL" id="JACJVO010000001">
    <property type="protein sequence ID" value="MBB6729324.1"/>
    <property type="molecule type" value="Genomic_DNA"/>
</dbReference>
<keyword evidence="1" id="KW-0378">Hydrolase</keyword>
<sequence>MKISSFIFVWMCFVVVVIAGCSAGNGAAGPEAAGQPSPRTLSAVPPTPASPVQPESVQLRSAEPAPASPPPVLPPKPEPQPRARNADNARRAAFTPNRLLIPSVRIDAAVEPVGVLPNGQMDAPVSSQKAGILVPGVKPGQPGNAIIAGHEDNYRGPALFYPLKKLKAGDPVLVMNGKGRYLVFEVVSVETYKTDKAPIDRIFGAAGEPRLNLITCTGKFDRKLKEHEKRLIVFTRLLK</sequence>
<feature type="compositionally biased region" description="Basic and acidic residues" evidence="3">
    <location>
        <begin position="79"/>
        <end position="90"/>
    </location>
</feature>
<evidence type="ECO:0000256" key="3">
    <source>
        <dbReference type="SAM" id="MobiDB-lite"/>
    </source>
</evidence>
<reference evidence="5 6" key="1">
    <citation type="submission" date="2020-08" db="EMBL/GenBank/DDBJ databases">
        <title>Cohnella phylogeny.</title>
        <authorList>
            <person name="Dunlap C."/>
        </authorList>
    </citation>
    <scope>NUCLEOTIDE SEQUENCE [LARGE SCALE GENOMIC DNA]</scope>
    <source>
        <strain evidence="5 6">CBP 2801</strain>
    </source>
</reference>
<dbReference type="SUPFAM" id="SSF63817">
    <property type="entry name" value="Sortase"/>
    <property type="match status" value="1"/>
</dbReference>
<dbReference type="PROSITE" id="PS51257">
    <property type="entry name" value="PROKAR_LIPOPROTEIN"/>
    <property type="match status" value="1"/>
</dbReference>
<evidence type="ECO:0000256" key="2">
    <source>
        <dbReference type="PIRSR" id="PIRSR605754-1"/>
    </source>
</evidence>
<feature type="active site" description="Proton donor/acceptor" evidence="2">
    <location>
        <position position="150"/>
    </location>
</feature>
<dbReference type="CDD" id="cd05829">
    <property type="entry name" value="Sortase_F"/>
    <property type="match status" value="1"/>
</dbReference>
<dbReference type="AlphaFoldDB" id="A0A7X0VSZ0"/>
<feature type="active site" description="Acyl-thioester intermediate" evidence="2">
    <location>
        <position position="216"/>
    </location>
</feature>
<evidence type="ECO:0000313" key="5">
    <source>
        <dbReference type="EMBL" id="MBB6729324.1"/>
    </source>
</evidence>
<keyword evidence="4" id="KW-0732">Signal</keyword>
<feature type="compositionally biased region" description="Pro residues" evidence="3">
    <location>
        <begin position="66"/>
        <end position="78"/>
    </location>
</feature>
<dbReference type="Proteomes" id="UP000564644">
    <property type="component" value="Unassembled WGS sequence"/>
</dbReference>
<protein>
    <submittedName>
        <fullName evidence="5">Class F sortase</fullName>
    </submittedName>
</protein>
<dbReference type="Pfam" id="PF04203">
    <property type="entry name" value="Sortase"/>
    <property type="match status" value="1"/>
</dbReference>
<dbReference type="RefSeq" id="WP_185126998.1">
    <property type="nucleotide sequence ID" value="NZ_JACJVO010000001.1"/>
</dbReference>
<dbReference type="Gene3D" id="2.40.260.10">
    <property type="entry name" value="Sortase"/>
    <property type="match status" value="1"/>
</dbReference>
<evidence type="ECO:0000256" key="4">
    <source>
        <dbReference type="SAM" id="SignalP"/>
    </source>
</evidence>
<feature type="signal peptide" evidence="4">
    <location>
        <begin position="1"/>
        <end position="27"/>
    </location>
</feature>
<organism evidence="5 6">
    <name type="scientific">Cohnella zeiphila</name>
    <dbReference type="NCBI Taxonomy" id="2761120"/>
    <lineage>
        <taxon>Bacteria</taxon>
        <taxon>Bacillati</taxon>
        <taxon>Bacillota</taxon>
        <taxon>Bacilli</taxon>
        <taxon>Bacillales</taxon>
        <taxon>Paenibacillaceae</taxon>
        <taxon>Cohnella</taxon>
    </lineage>
</organism>
<dbReference type="InterPro" id="IPR005754">
    <property type="entry name" value="Sortase"/>
</dbReference>
<proteinExistence type="predicted"/>
<comment type="caution">
    <text evidence="5">The sequence shown here is derived from an EMBL/GenBank/DDBJ whole genome shotgun (WGS) entry which is preliminary data.</text>
</comment>